<protein>
    <submittedName>
        <fullName evidence="1">Uncharacterized protein</fullName>
    </submittedName>
</protein>
<proteinExistence type="predicted"/>
<name>A0AAD7T968_9TELE</name>
<evidence type="ECO:0000313" key="1">
    <source>
        <dbReference type="EMBL" id="KAJ8416719.1"/>
    </source>
</evidence>
<dbReference type="EMBL" id="JAINUG010000005">
    <property type="protein sequence ID" value="KAJ8416719.1"/>
    <property type="molecule type" value="Genomic_DNA"/>
</dbReference>
<accession>A0AAD7T968</accession>
<keyword evidence="2" id="KW-1185">Reference proteome</keyword>
<comment type="caution">
    <text evidence="1">The sequence shown here is derived from an EMBL/GenBank/DDBJ whole genome shotgun (WGS) entry which is preliminary data.</text>
</comment>
<gene>
    <name evidence="1" type="ORF">AAFF_G00325970</name>
</gene>
<sequence>MYSSVAVGLKFSQAEDPGHVKRRGTDLGPRALLSEAWAQSRSPSERDDGPCYSITKHLPDSTWSNRLHCGAIDNIPR</sequence>
<dbReference type="Proteomes" id="UP001221898">
    <property type="component" value="Unassembled WGS sequence"/>
</dbReference>
<evidence type="ECO:0000313" key="2">
    <source>
        <dbReference type="Proteomes" id="UP001221898"/>
    </source>
</evidence>
<reference evidence="1" key="1">
    <citation type="journal article" date="2023" name="Science">
        <title>Genome structures resolve the early diversification of teleost fishes.</title>
        <authorList>
            <person name="Parey E."/>
            <person name="Louis A."/>
            <person name="Montfort J."/>
            <person name="Bouchez O."/>
            <person name="Roques C."/>
            <person name="Iampietro C."/>
            <person name="Lluch J."/>
            <person name="Castinel A."/>
            <person name="Donnadieu C."/>
            <person name="Desvignes T."/>
            <person name="Floi Bucao C."/>
            <person name="Jouanno E."/>
            <person name="Wen M."/>
            <person name="Mejri S."/>
            <person name="Dirks R."/>
            <person name="Jansen H."/>
            <person name="Henkel C."/>
            <person name="Chen W.J."/>
            <person name="Zahm M."/>
            <person name="Cabau C."/>
            <person name="Klopp C."/>
            <person name="Thompson A.W."/>
            <person name="Robinson-Rechavi M."/>
            <person name="Braasch I."/>
            <person name="Lecointre G."/>
            <person name="Bobe J."/>
            <person name="Postlethwait J.H."/>
            <person name="Berthelot C."/>
            <person name="Roest Crollius H."/>
            <person name="Guiguen Y."/>
        </authorList>
    </citation>
    <scope>NUCLEOTIDE SEQUENCE</scope>
    <source>
        <strain evidence="1">NC1722</strain>
    </source>
</reference>
<dbReference type="AlphaFoldDB" id="A0AAD7T968"/>
<organism evidence="1 2">
    <name type="scientific">Aldrovandia affinis</name>
    <dbReference type="NCBI Taxonomy" id="143900"/>
    <lineage>
        <taxon>Eukaryota</taxon>
        <taxon>Metazoa</taxon>
        <taxon>Chordata</taxon>
        <taxon>Craniata</taxon>
        <taxon>Vertebrata</taxon>
        <taxon>Euteleostomi</taxon>
        <taxon>Actinopterygii</taxon>
        <taxon>Neopterygii</taxon>
        <taxon>Teleostei</taxon>
        <taxon>Notacanthiformes</taxon>
        <taxon>Halosauridae</taxon>
        <taxon>Aldrovandia</taxon>
    </lineage>
</organism>